<dbReference type="PANTHER" id="PTHR43133">
    <property type="entry name" value="RNA POLYMERASE ECF-TYPE SIGMA FACTO"/>
    <property type="match status" value="1"/>
</dbReference>
<reference evidence="8 9" key="1">
    <citation type="journal article" date="2016" name="Genome Announc.">
        <title>First Complete Genome Sequence of a Subdivision 6 Acidobacterium Strain.</title>
        <authorList>
            <person name="Huang S."/>
            <person name="Vieira S."/>
            <person name="Bunk B."/>
            <person name="Riedel T."/>
            <person name="Sproer C."/>
            <person name="Overmann J."/>
        </authorList>
    </citation>
    <scope>NUCLEOTIDE SEQUENCE [LARGE SCALE GENOMIC DNA]</scope>
    <source>
        <strain evidence="9">DSM 100886 HEG_-6_39</strain>
    </source>
</reference>
<keyword evidence="5" id="KW-0804">Transcription</keyword>
<keyword evidence="3" id="KW-0731">Sigma factor</keyword>
<evidence type="ECO:0000256" key="4">
    <source>
        <dbReference type="ARBA" id="ARBA00023125"/>
    </source>
</evidence>
<feature type="domain" description="RNA polymerase sigma factor 70 region 4 type 2" evidence="7">
    <location>
        <begin position="146"/>
        <end position="197"/>
    </location>
</feature>
<protein>
    <submittedName>
        <fullName evidence="8">Sigma-24</fullName>
    </submittedName>
</protein>
<evidence type="ECO:0000313" key="8">
    <source>
        <dbReference type="EMBL" id="AMY10507.1"/>
    </source>
</evidence>
<evidence type="ECO:0000256" key="5">
    <source>
        <dbReference type="ARBA" id="ARBA00023163"/>
    </source>
</evidence>
<dbReference type="SUPFAM" id="SSF88946">
    <property type="entry name" value="Sigma2 domain of RNA polymerase sigma factors"/>
    <property type="match status" value="1"/>
</dbReference>
<gene>
    <name evidence="8" type="primary">rpoE_1</name>
    <name evidence="8" type="ORF">LuPra_03740</name>
</gene>
<dbReference type="InterPro" id="IPR007627">
    <property type="entry name" value="RNA_pol_sigma70_r2"/>
</dbReference>
<keyword evidence="4" id="KW-0238">DNA-binding</keyword>
<keyword evidence="2" id="KW-0805">Transcription regulation</keyword>
<sequence length="203" mass="23389">MAGELSMKPVTLDWAGVSDAEAALVSRCLAGDEPACTELVESHQRMVYQLAFHLLGDKEEALDLSQDVFLTVFRMLDRFRGQSALRTWIYRIVVNQARNRQRWWRRRFQSAQVPLDVHVSEHGELASPRDECGPERLLRQKEQADRVWQALRDLPFDQRTALILREIDGLSYEEIGYSLNVAVGTVKSRLARARQLLRAELQQ</sequence>
<dbReference type="Gene3D" id="1.10.10.10">
    <property type="entry name" value="Winged helix-like DNA-binding domain superfamily/Winged helix DNA-binding domain"/>
    <property type="match status" value="1"/>
</dbReference>
<evidence type="ECO:0000259" key="7">
    <source>
        <dbReference type="Pfam" id="PF08281"/>
    </source>
</evidence>
<dbReference type="Proteomes" id="UP000076079">
    <property type="component" value="Chromosome"/>
</dbReference>
<dbReference type="STRING" id="1855912.LuPra_03740"/>
<evidence type="ECO:0000259" key="6">
    <source>
        <dbReference type="Pfam" id="PF04542"/>
    </source>
</evidence>
<accession>A0A143PP86</accession>
<dbReference type="NCBIfam" id="TIGR02937">
    <property type="entry name" value="sigma70-ECF"/>
    <property type="match status" value="1"/>
</dbReference>
<evidence type="ECO:0000256" key="1">
    <source>
        <dbReference type="ARBA" id="ARBA00010641"/>
    </source>
</evidence>
<proteinExistence type="inferred from homology"/>
<dbReference type="KEGG" id="abac:LuPra_03740"/>
<dbReference type="EMBL" id="CP015136">
    <property type="protein sequence ID" value="AMY10507.1"/>
    <property type="molecule type" value="Genomic_DNA"/>
</dbReference>
<dbReference type="InterPro" id="IPR014284">
    <property type="entry name" value="RNA_pol_sigma-70_dom"/>
</dbReference>
<organism evidence="8 9">
    <name type="scientific">Luteitalea pratensis</name>
    <dbReference type="NCBI Taxonomy" id="1855912"/>
    <lineage>
        <taxon>Bacteria</taxon>
        <taxon>Pseudomonadati</taxon>
        <taxon>Acidobacteriota</taxon>
        <taxon>Vicinamibacteria</taxon>
        <taxon>Vicinamibacterales</taxon>
        <taxon>Vicinamibacteraceae</taxon>
        <taxon>Luteitalea</taxon>
    </lineage>
</organism>
<dbReference type="Pfam" id="PF08281">
    <property type="entry name" value="Sigma70_r4_2"/>
    <property type="match status" value="1"/>
</dbReference>
<evidence type="ECO:0000313" key="9">
    <source>
        <dbReference type="Proteomes" id="UP000076079"/>
    </source>
</evidence>
<dbReference type="PANTHER" id="PTHR43133:SF8">
    <property type="entry name" value="RNA POLYMERASE SIGMA FACTOR HI_1459-RELATED"/>
    <property type="match status" value="1"/>
</dbReference>
<dbReference type="InterPro" id="IPR013324">
    <property type="entry name" value="RNA_pol_sigma_r3/r4-like"/>
</dbReference>
<reference evidence="9" key="2">
    <citation type="submission" date="2016-04" db="EMBL/GenBank/DDBJ databases">
        <title>First Complete Genome Sequence of a Subdivision 6 Acidobacterium.</title>
        <authorList>
            <person name="Huang S."/>
            <person name="Vieira S."/>
            <person name="Bunk B."/>
            <person name="Riedel T."/>
            <person name="Sproeer C."/>
            <person name="Overmann J."/>
        </authorList>
    </citation>
    <scope>NUCLEOTIDE SEQUENCE [LARGE SCALE GENOMIC DNA]</scope>
    <source>
        <strain evidence="9">DSM 100886 HEG_-6_39</strain>
    </source>
</reference>
<evidence type="ECO:0000256" key="2">
    <source>
        <dbReference type="ARBA" id="ARBA00023015"/>
    </source>
</evidence>
<feature type="domain" description="RNA polymerase sigma-70 region 2" evidence="6">
    <location>
        <begin position="39"/>
        <end position="102"/>
    </location>
</feature>
<dbReference type="CDD" id="cd06171">
    <property type="entry name" value="Sigma70_r4"/>
    <property type="match status" value="1"/>
</dbReference>
<dbReference type="InterPro" id="IPR039425">
    <property type="entry name" value="RNA_pol_sigma-70-like"/>
</dbReference>
<dbReference type="SUPFAM" id="SSF88659">
    <property type="entry name" value="Sigma3 and sigma4 domains of RNA polymerase sigma factors"/>
    <property type="match status" value="1"/>
</dbReference>
<name>A0A143PP86_LUTPR</name>
<evidence type="ECO:0000256" key="3">
    <source>
        <dbReference type="ARBA" id="ARBA00023082"/>
    </source>
</evidence>
<dbReference type="PATRIC" id="fig|1813736.3.peg.3949"/>
<comment type="similarity">
    <text evidence="1">Belongs to the sigma-70 factor family. ECF subfamily.</text>
</comment>
<dbReference type="InterPro" id="IPR036388">
    <property type="entry name" value="WH-like_DNA-bd_sf"/>
</dbReference>
<dbReference type="GO" id="GO:0003677">
    <property type="term" value="F:DNA binding"/>
    <property type="evidence" value="ECO:0007669"/>
    <property type="project" value="UniProtKB-KW"/>
</dbReference>
<dbReference type="Gene3D" id="1.10.1740.10">
    <property type="match status" value="1"/>
</dbReference>
<keyword evidence="9" id="KW-1185">Reference proteome</keyword>
<dbReference type="AlphaFoldDB" id="A0A143PP86"/>
<dbReference type="GO" id="GO:0016987">
    <property type="term" value="F:sigma factor activity"/>
    <property type="evidence" value="ECO:0007669"/>
    <property type="project" value="UniProtKB-KW"/>
</dbReference>
<dbReference type="GO" id="GO:0006352">
    <property type="term" value="P:DNA-templated transcription initiation"/>
    <property type="evidence" value="ECO:0007669"/>
    <property type="project" value="InterPro"/>
</dbReference>
<dbReference type="Pfam" id="PF04542">
    <property type="entry name" value="Sigma70_r2"/>
    <property type="match status" value="1"/>
</dbReference>
<dbReference type="InterPro" id="IPR013325">
    <property type="entry name" value="RNA_pol_sigma_r2"/>
</dbReference>
<dbReference type="InterPro" id="IPR013249">
    <property type="entry name" value="RNA_pol_sigma70_r4_t2"/>
</dbReference>